<dbReference type="Proteomes" id="UP000236569">
    <property type="component" value="Unassembled WGS sequence"/>
</dbReference>
<dbReference type="AlphaFoldDB" id="A0A2I9CRE4"/>
<gene>
    <name evidence="1" type="ORF">DAERI_010274</name>
</gene>
<protein>
    <submittedName>
        <fullName evidence="1">Uncharacterized protein</fullName>
    </submittedName>
</protein>
<sequence>MTKRIDELVTGICGAADHPLAPLLREWCQDSRPFLAFAEAHAAKVRKKVRLAASGEERGDLLAELAFAALLVRDPRFNVVYEPYRATGQRGPDLGVTFKTHTPFHVEVTRLRLLDPGDAGGNALKLARVVCEKIGQLPPGAGNLLAVFVPPGVESGALAATAVRLLDRAPAGGVGSPAPELRPGALQGYLRGRQRLSAIALCSLAADGRLQNVSLWLNAQAKHPLPPEVSRYLQTA</sequence>
<comment type="caution">
    <text evidence="1">The sequence shown here is derived from an EMBL/GenBank/DDBJ whole genome shotgun (WGS) entry which is preliminary data.</text>
</comment>
<dbReference type="EMBL" id="BFAG01000001">
    <property type="protein sequence ID" value="GBF04102.1"/>
    <property type="molecule type" value="Genomic_DNA"/>
</dbReference>
<reference evidence="2" key="1">
    <citation type="submission" date="2018-01" db="EMBL/GenBank/DDBJ databases">
        <title>Draft Genome Sequence of the Radioresistant Bacterium Deinococcus aerius TR0125, Isolated from the Higher Atmosphere above Japan.</title>
        <authorList>
            <person name="Satoh K."/>
            <person name="Arai H."/>
            <person name="Sanzen T."/>
            <person name="Kawaguchi Y."/>
            <person name="Hayashi H."/>
            <person name="Yokobori S."/>
            <person name="Yamagishi A."/>
            <person name="Oono Y."/>
            <person name="Narumi I."/>
        </authorList>
    </citation>
    <scope>NUCLEOTIDE SEQUENCE [LARGE SCALE GENOMIC DNA]</scope>
    <source>
        <strain evidence="2">TR0125</strain>
    </source>
</reference>
<evidence type="ECO:0000313" key="2">
    <source>
        <dbReference type="Proteomes" id="UP000236569"/>
    </source>
</evidence>
<organism evidence="1 2">
    <name type="scientific">Deinococcus aerius</name>
    <dbReference type="NCBI Taxonomy" id="200253"/>
    <lineage>
        <taxon>Bacteria</taxon>
        <taxon>Thermotogati</taxon>
        <taxon>Deinococcota</taxon>
        <taxon>Deinococci</taxon>
        <taxon>Deinococcales</taxon>
        <taxon>Deinococcaceae</taxon>
        <taxon>Deinococcus</taxon>
    </lineage>
</organism>
<accession>A0A2I9CRE4</accession>
<dbReference type="OrthoDB" id="63473at2"/>
<name>A0A2I9CRE4_9DEIO</name>
<dbReference type="RefSeq" id="WP_103127682.1">
    <property type="nucleotide sequence ID" value="NZ_BFAG01000001.1"/>
</dbReference>
<proteinExistence type="predicted"/>
<keyword evidence="2" id="KW-1185">Reference proteome</keyword>
<evidence type="ECO:0000313" key="1">
    <source>
        <dbReference type="EMBL" id="GBF04102.1"/>
    </source>
</evidence>